<feature type="compositionally biased region" description="Low complexity" evidence="1">
    <location>
        <begin position="261"/>
        <end position="270"/>
    </location>
</feature>
<name>A0A5N5XJJ9_9EURO</name>
<evidence type="ECO:0000313" key="3">
    <source>
        <dbReference type="EMBL" id="KAB8079260.1"/>
    </source>
</evidence>
<feature type="compositionally biased region" description="Polar residues" evidence="1">
    <location>
        <begin position="247"/>
        <end position="257"/>
    </location>
</feature>
<evidence type="ECO:0000256" key="1">
    <source>
        <dbReference type="SAM" id="MobiDB-lite"/>
    </source>
</evidence>
<dbReference type="AlphaFoldDB" id="A0A5N5XJJ9"/>
<feature type="compositionally biased region" description="Low complexity" evidence="1">
    <location>
        <begin position="1"/>
        <end position="17"/>
    </location>
</feature>
<organism evidence="3 4">
    <name type="scientific">Aspergillus leporis</name>
    <dbReference type="NCBI Taxonomy" id="41062"/>
    <lineage>
        <taxon>Eukaryota</taxon>
        <taxon>Fungi</taxon>
        <taxon>Dikarya</taxon>
        <taxon>Ascomycota</taxon>
        <taxon>Pezizomycotina</taxon>
        <taxon>Eurotiomycetes</taxon>
        <taxon>Eurotiomycetidae</taxon>
        <taxon>Eurotiales</taxon>
        <taxon>Aspergillaceae</taxon>
        <taxon>Aspergillus</taxon>
        <taxon>Aspergillus subgen. Circumdati</taxon>
    </lineage>
</organism>
<feature type="compositionally biased region" description="Basic and acidic residues" evidence="1">
    <location>
        <begin position="305"/>
        <end position="320"/>
    </location>
</feature>
<feature type="compositionally biased region" description="Polar residues" evidence="1">
    <location>
        <begin position="18"/>
        <end position="34"/>
    </location>
</feature>
<feature type="compositionally biased region" description="Polar residues" evidence="1">
    <location>
        <begin position="204"/>
        <end position="218"/>
    </location>
</feature>
<gene>
    <name evidence="3" type="ORF">BDV29DRAFT_151861</name>
</gene>
<accession>A0A5N5XJJ9</accession>
<feature type="region of interest" description="Disordered" evidence="1">
    <location>
        <begin position="1"/>
        <end position="41"/>
    </location>
</feature>
<dbReference type="Proteomes" id="UP000326565">
    <property type="component" value="Unassembled WGS sequence"/>
</dbReference>
<feature type="compositionally biased region" description="Low complexity" evidence="1">
    <location>
        <begin position="93"/>
        <end position="113"/>
    </location>
</feature>
<feature type="compositionally biased region" description="Basic residues" evidence="1">
    <location>
        <begin position="176"/>
        <end position="197"/>
    </location>
</feature>
<feature type="compositionally biased region" description="Polar residues" evidence="1">
    <location>
        <begin position="292"/>
        <end position="304"/>
    </location>
</feature>
<keyword evidence="2" id="KW-0812">Transmembrane</keyword>
<keyword evidence="2" id="KW-0472">Membrane</keyword>
<dbReference type="OrthoDB" id="4509086at2759"/>
<feature type="compositionally biased region" description="Pro residues" evidence="1">
    <location>
        <begin position="114"/>
        <end position="127"/>
    </location>
</feature>
<sequence>MSPYPSTPTLSSSSATTQFKTQTPSQPLPQNVSKKSPHRKTQENMNDNLVIALIVLILLGLTGIVYLYTFHWRSQARVQLHVARAESRKRRTSASQSQSQPQSQAIIIRGSSRPPSPLRQLHPPPARPGSTTSRQGRRGRRGRSRGPEAQGDRQGSVRTPPEQQTGSESPQLSKNQQKKGRKQQQKQRQQQRQRPKTPARNDWNAESSGQGQWTSNDAFVSGGRGDNSAPQESSSQAVNDEWGGGNQSQQNDMQNTRQQDDQGQSGNNDSGWRHSTEAVAGGSDGAEPATDWGNQGNNEGQQETSGRRWHADDPLEDKAENTQINYTGGGEGTQW</sequence>
<evidence type="ECO:0000256" key="2">
    <source>
        <dbReference type="SAM" id="Phobius"/>
    </source>
</evidence>
<feature type="compositionally biased region" description="Polar residues" evidence="1">
    <location>
        <begin position="228"/>
        <end position="238"/>
    </location>
</feature>
<keyword evidence="2" id="KW-1133">Transmembrane helix</keyword>
<evidence type="ECO:0000313" key="4">
    <source>
        <dbReference type="Proteomes" id="UP000326565"/>
    </source>
</evidence>
<reference evidence="3 4" key="1">
    <citation type="submission" date="2019-04" db="EMBL/GenBank/DDBJ databases">
        <title>Friends and foes A comparative genomics study of 23 Aspergillus species from section Flavi.</title>
        <authorList>
            <consortium name="DOE Joint Genome Institute"/>
            <person name="Kjaerbolling I."/>
            <person name="Vesth T."/>
            <person name="Frisvad J.C."/>
            <person name="Nybo J.L."/>
            <person name="Theobald S."/>
            <person name="Kildgaard S."/>
            <person name="Isbrandt T."/>
            <person name="Kuo A."/>
            <person name="Sato A."/>
            <person name="Lyhne E.K."/>
            <person name="Kogle M.E."/>
            <person name="Wiebenga A."/>
            <person name="Kun R.S."/>
            <person name="Lubbers R.J."/>
            <person name="Makela M.R."/>
            <person name="Barry K."/>
            <person name="Chovatia M."/>
            <person name="Clum A."/>
            <person name="Daum C."/>
            <person name="Haridas S."/>
            <person name="He G."/>
            <person name="LaButti K."/>
            <person name="Lipzen A."/>
            <person name="Mondo S."/>
            <person name="Riley R."/>
            <person name="Salamov A."/>
            <person name="Simmons B.A."/>
            <person name="Magnuson J.K."/>
            <person name="Henrissat B."/>
            <person name="Mortensen U.H."/>
            <person name="Larsen T.O."/>
            <person name="Devries R.P."/>
            <person name="Grigoriev I.V."/>
            <person name="Machida M."/>
            <person name="Baker S.E."/>
            <person name="Andersen M.R."/>
        </authorList>
    </citation>
    <scope>NUCLEOTIDE SEQUENCE [LARGE SCALE GENOMIC DNA]</scope>
    <source>
        <strain evidence="3 4">CBS 151.66</strain>
    </source>
</reference>
<feature type="compositionally biased region" description="Basic residues" evidence="1">
    <location>
        <begin position="135"/>
        <end position="144"/>
    </location>
</feature>
<feature type="region of interest" description="Disordered" evidence="1">
    <location>
        <begin position="89"/>
        <end position="335"/>
    </location>
</feature>
<dbReference type="EMBL" id="ML732151">
    <property type="protein sequence ID" value="KAB8079260.1"/>
    <property type="molecule type" value="Genomic_DNA"/>
</dbReference>
<protein>
    <submittedName>
        <fullName evidence="3">Uncharacterized protein</fullName>
    </submittedName>
</protein>
<feature type="compositionally biased region" description="Polar residues" evidence="1">
    <location>
        <begin position="161"/>
        <end position="175"/>
    </location>
</feature>
<keyword evidence="4" id="KW-1185">Reference proteome</keyword>
<feature type="transmembrane region" description="Helical" evidence="2">
    <location>
        <begin position="49"/>
        <end position="69"/>
    </location>
</feature>
<proteinExistence type="predicted"/>